<dbReference type="Pfam" id="PF07596">
    <property type="entry name" value="SBP_bac_10"/>
    <property type="match status" value="1"/>
</dbReference>
<accession>A0A9X2JHN0</accession>
<dbReference type="InterPro" id="IPR012902">
    <property type="entry name" value="N_methyl_site"/>
</dbReference>
<reference evidence="3" key="1">
    <citation type="submission" date="2022-06" db="EMBL/GenBank/DDBJ databases">
        <title>Aeoliella straminimaris, a novel planctomycete from sediments.</title>
        <authorList>
            <person name="Vitorino I.R."/>
            <person name="Lage O.M."/>
        </authorList>
    </citation>
    <scope>NUCLEOTIDE SEQUENCE</scope>
    <source>
        <strain evidence="3">ICT_H6.2</strain>
    </source>
</reference>
<dbReference type="Proteomes" id="UP001155241">
    <property type="component" value="Unassembled WGS sequence"/>
</dbReference>
<evidence type="ECO:0000259" key="2">
    <source>
        <dbReference type="Pfam" id="PF07596"/>
    </source>
</evidence>
<comment type="caution">
    <text evidence="3">The sequence shown here is derived from an EMBL/GenBank/DDBJ whole genome shotgun (WGS) entry which is preliminary data.</text>
</comment>
<dbReference type="NCBIfam" id="TIGR02532">
    <property type="entry name" value="IV_pilin_GFxxxE"/>
    <property type="match status" value="1"/>
</dbReference>
<dbReference type="Gene3D" id="3.30.700.10">
    <property type="entry name" value="Glycoprotein, Type 4 Pilin"/>
    <property type="match status" value="1"/>
</dbReference>
<evidence type="ECO:0000313" key="4">
    <source>
        <dbReference type="Proteomes" id="UP001155241"/>
    </source>
</evidence>
<dbReference type="EMBL" id="JAMXLR010000017">
    <property type="protein sequence ID" value="MCO6043079.1"/>
    <property type="molecule type" value="Genomic_DNA"/>
</dbReference>
<dbReference type="NCBIfam" id="TIGR04294">
    <property type="entry name" value="pre_pil_HX9DG"/>
    <property type="match status" value="1"/>
</dbReference>
<gene>
    <name evidence="3" type="ORF">NG895_04100</name>
</gene>
<sequence>MRHSLAGRRIPRGFTLVELLVVIAIIGTLVALLLPAVGAAREAARNNTCKNNMRQLGLALTTFDSTRGYLPGYINDIEDVRSSKDSNQQYTTARQASWIVMLFPYMDQPALWDNWSSFSGSAAGNTPELEVLQCPSNPPEIPGFPWCSYVGNSGQMSTDPSRNTVYENPANGVFVDRSVNLNAIPSGAKDGREDSKPPQVSINYMSNDGASNTVMVSERLDSFYWAYVDSGNQPTMISQNKNSVLADNGLWFGFMWSNQATTAGTADPENSSCLPTYQKINGIPADLLPPRNMTELTDCYAYPSSNHSGGVNMSFGDARVTFVVETIDPVVYGQLMTTNSRRSDYAPNGVRDAKLPPVSADQF</sequence>
<feature type="domain" description="DUF1559" evidence="2">
    <location>
        <begin position="39"/>
        <end position="329"/>
    </location>
</feature>
<name>A0A9X2JHN0_9BACT</name>
<dbReference type="AlphaFoldDB" id="A0A9X2JHN0"/>
<keyword evidence="4" id="KW-1185">Reference proteome</keyword>
<protein>
    <submittedName>
        <fullName evidence="3">DUF1559 domain-containing protein</fullName>
    </submittedName>
</protein>
<dbReference type="PANTHER" id="PTHR30093:SF2">
    <property type="entry name" value="TYPE II SECRETION SYSTEM PROTEIN H"/>
    <property type="match status" value="1"/>
</dbReference>
<dbReference type="SUPFAM" id="SSF54523">
    <property type="entry name" value="Pili subunits"/>
    <property type="match status" value="1"/>
</dbReference>
<organism evidence="3 4">
    <name type="scientific">Aeoliella straminimaris</name>
    <dbReference type="NCBI Taxonomy" id="2954799"/>
    <lineage>
        <taxon>Bacteria</taxon>
        <taxon>Pseudomonadati</taxon>
        <taxon>Planctomycetota</taxon>
        <taxon>Planctomycetia</taxon>
        <taxon>Pirellulales</taxon>
        <taxon>Lacipirellulaceae</taxon>
        <taxon>Aeoliella</taxon>
    </lineage>
</organism>
<dbReference type="InterPro" id="IPR011453">
    <property type="entry name" value="DUF1559"/>
</dbReference>
<dbReference type="Pfam" id="PF07963">
    <property type="entry name" value="N_methyl"/>
    <property type="match status" value="1"/>
</dbReference>
<evidence type="ECO:0000313" key="3">
    <source>
        <dbReference type="EMBL" id="MCO6043079.1"/>
    </source>
</evidence>
<dbReference type="PANTHER" id="PTHR30093">
    <property type="entry name" value="GENERAL SECRETION PATHWAY PROTEIN G"/>
    <property type="match status" value="1"/>
</dbReference>
<dbReference type="RefSeq" id="WP_252851179.1">
    <property type="nucleotide sequence ID" value="NZ_JAMXLR010000017.1"/>
</dbReference>
<dbReference type="InterPro" id="IPR045584">
    <property type="entry name" value="Pilin-like"/>
</dbReference>
<dbReference type="PROSITE" id="PS00409">
    <property type="entry name" value="PROKAR_NTER_METHYL"/>
    <property type="match status" value="1"/>
</dbReference>
<dbReference type="InterPro" id="IPR027558">
    <property type="entry name" value="Pre_pil_HX9DG_C"/>
</dbReference>
<feature type="region of interest" description="Disordered" evidence="1">
    <location>
        <begin position="342"/>
        <end position="363"/>
    </location>
</feature>
<evidence type="ECO:0000256" key="1">
    <source>
        <dbReference type="SAM" id="MobiDB-lite"/>
    </source>
</evidence>
<proteinExistence type="predicted"/>